<dbReference type="PANTHER" id="PTHR31736">
    <property type="match status" value="1"/>
</dbReference>
<keyword evidence="8" id="KW-0119">Carbohydrate metabolism</keyword>
<dbReference type="GeneID" id="24094480"/>
<comment type="similarity">
    <text evidence="2 16">Belongs to the glycosyl hydrolase 28 family.</text>
</comment>
<organism evidence="18 19">
    <name type="scientific">Fibroporia radiculosa</name>
    <dbReference type="NCBI Taxonomy" id="599839"/>
    <lineage>
        <taxon>Eukaryota</taxon>
        <taxon>Fungi</taxon>
        <taxon>Dikarya</taxon>
        <taxon>Basidiomycota</taxon>
        <taxon>Agaricomycotina</taxon>
        <taxon>Agaricomycetes</taxon>
        <taxon>Polyporales</taxon>
        <taxon>Fibroporiaceae</taxon>
        <taxon>Fibroporia</taxon>
    </lineage>
</organism>
<evidence type="ECO:0000256" key="17">
    <source>
        <dbReference type="SAM" id="SignalP"/>
    </source>
</evidence>
<dbReference type="InterPro" id="IPR000743">
    <property type="entry name" value="Glyco_hydro_28"/>
</dbReference>
<dbReference type="AlphaFoldDB" id="J4H1A7"/>
<evidence type="ECO:0000256" key="11">
    <source>
        <dbReference type="ARBA" id="ARBA00023326"/>
    </source>
</evidence>
<evidence type="ECO:0000256" key="7">
    <source>
        <dbReference type="ARBA" id="ARBA00023180"/>
    </source>
</evidence>
<dbReference type="PANTHER" id="PTHR31736:SF12">
    <property type="entry name" value="EXO-POLYGALACTURONASE, PUTATIVE-RELATED"/>
    <property type="match status" value="1"/>
</dbReference>
<dbReference type="PROSITE" id="PS00502">
    <property type="entry name" value="POLYGALACTURONASE"/>
    <property type="match status" value="1"/>
</dbReference>
<evidence type="ECO:0000256" key="14">
    <source>
        <dbReference type="ARBA" id="ARBA00048766"/>
    </source>
</evidence>
<dbReference type="GO" id="GO:0004650">
    <property type="term" value="F:polygalacturonase activity"/>
    <property type="evidence" value="ECO:0007669"/>
    <property type="project" value="InterPro"/>
</dbReference>
<keyword evidence="11" id="KW-0624">Polysaccharide degradation</keyword>
<sequence length="438" mass="47175">MYLGLLSFLLLAVAAAAYEKICAVKALGGGRDDGPSINAAFQECSENSMIILDSYYSVNTLLLTEGLDHVDVLLSGTVQYTPNIAYWSPNSLYLTYQNATTFWFMSGNDIHIFGGGTIDGNGQVWYDAFNETQNEGTAGSSTLTFARPVILTIGNASNVIVEDITEIAAPNWNNVSPLVLAARCSYQQGTLQFVYQSTNVTYRNIKMSKSIDGWDIYRSSFVTIADSTINNGDDCVSFKPNCTDMIVTNLWCNGSHGISVGSLGQYAGETDIVANVFVKNVTMRYAENGARIKVFGGSPDPYSTSGGGTGYVQNITFEDFYGGCLDLPVIVSTIINVMSLVYEVDSPIITDQCYFTSTAQCEEYPSKLTISDVHYINVTGTSSGAEGSLVVDLVCSEECQDITATGTNLTAPDGQATYICENIASVNELDFNCTSPTS</sequence>
<keyword evidence="7" id="KW-0325">Glycoprotein</keyword>
<proteinExistence type="inferred from homology"/>
<dbReference type="InterPro" id="IPR012334">
    <property type="entry name" value="Pectin_lyas_fold"/>
</dbReference>
<dbReference type="InParanoid" id="J4H1A7"/>
<protein>
    <recommendedName>
        <fullName evidence="13">galacturonan 1,4-alpha-galacturonidase</fullName>
        <ecNumber evidence="13">3.2.1.67</ecNumber>
    </recommendedName>
</protein>
<evidence type="ECO:0000256" key="8">
    <source>
        <dbReference type="ARBA" id="ARBA00023277"/>
    </source>
</evidence>
<dbReference type="Proteomes" id="UP000006352">
    <property type="component" value="Unassembled WGS sequence"/>
</dbReference>
<keyword evidence="9 16" id="KW-0326">Glycosidase</keyword>
<dbReference type="HOGENOM" id="CLU_016031_1_0_1"/>
<dbReference type="GO" id="GO:0005576">
    <property type="term" value="C:extracellular region"/>
    <property type="evidence" value="ECO:0007669"/>
    <property type="project" value="UniProtKB-SubCell"/>
</dbReference>
<name>J4H1A7_9APHY</name>
<keyword evidence="19" id="KW-1185">Reference proteome</keyword>
<feature type="signal peptide" evidence="17">
    <location>
        <begin position="1"/>
        <end position="16"/>
    </location>
</feature>
<evidence type="ECO:0000256" key="5">
    <source>
        <dbReference type="ARBA" id="ARBA00022801"/>
    </source>
</evidence>
<comment type="subcellular location">
    <subcellularLocation>
        <location evidence="1">Secreted</location>
    </subcellularLocation>
</comment>
<dbReference type="OrthoDB" id="187139at2759"/>
<evidence type="ECO:0000256" key="6">
    <source>
        <dbReference type="ARBA" id="ARBA00023157"/>
    </source>
</evidence>
<evidence type="ECO:0000256" key="16">
    <source>
        <dbReference type="RuleBase" id="RU361169"/>
    </source>
</evidence>
<evidence type="ECO:0000256" key="9">
    <source>
        <dbReference type="ARBA" id="ARBA00023295"/>
    </source>
</evidence>
<comment type="function">
    <text evidence="12">Specific in hydrolyzing the terminal glycosidic bond of polygalacturonic acid and oligogalacturonates.</text>
</comment>
<keyword evidence="10" id="KW-0961">Cell wall biogenesis/degradation</keyword>
<keyword evidence="5 16" id="KW-0378">Hydrolase</keyword>
<evidence type="ECO:0000313" key="18">
    <source>
        <dbReference type="EMBL" id="CCL99569.1"/>
    </source>
</evidence>
<dbReference type="Pfam" id="PF00295">
    <property type="entry name" value="Glyco_hydro_28"/>
    <property type="match status" value="1"/>
</dbReference>
<keyword evidence="4 17" id="KW-0732">Signal</keyword>
<dbReference type="Gene3D" id="2.160.20.10">
    <property type="entry name" value="Single-stranded right-handed beta-helix, Pectin lyase-like"/>
    <property type="match status" value="1"/>
</dbReference>
<evidence type="ECO:0000256" key="1">
    <source>
        <dbReference type="ARBA" id="ARBA00004613"/>
    </source>
</evidence>
<evidence type="ECO:0000256" key="4">
    <source>
        <dbReference type="ARBA" id="ARBA00022729"/>
    </source>
</evidence>
<gene>
    <name evidence="18" type="ORF">FIBRA_01587</name>
</gene>
<evidence type="ECO:0000256" key="15">
    <source>
        <dbReference type="PROSITE-ProRule" id="PRU10052"/>
    </source>
</evidence>
<dbReference type="EMBL" id="HE796942">
    <property type="protein sequence ID" value="CCL99569.1"/>
    <property type="molecule type" value="Genomic_DNA"/>
</dbReference>
<feature type="active site" evidence="15">
    <location>
        <position position="256"/>
    </location>
</feature>
<reference evidence="18 19" key="1">
    <citation type="journal article" date="2012" name="Appl. Environ. Microbiol.">
        <title>Short-read sequencing for genomic analysis of the brown rot fungus Fibroporia radiculosa.</title>
        <authorList>
            <person name="Tang J.D."/>
            <person name="Perkins A.D."/>
            <person name="Sonstegard T.S."/>
            <person name="Schroeder S.G."/>
            <person name="Burgess S.C."/>
            <person name="Diehl S.V."/>
        </authorList>
    </citation>
    <scope>NUCLEOTIDE SEQUENCE [LARGE SCALE GENOMIC DNA]</scope>
    <source>
        <strain evidence="18 19">TFFH 294</strain>
    </source>
</reference>
<comment type="catalytic activity">
    <reaction evidence="14">
        <text>[(1-&gt;4)-alpha-D-galacturonosyl](n) + H2O = alpha-D-galacturonate + [(1-&gt;4)-alpha-D-galacturonosyl](n-1)</text>
        <dbReference type="Rhea" id="RHEA:14117"/>
        <dbReference type="Rhea" id="RHEA-COMP:14570"/>
        <dbReference type="Rhea" id="RHEA-COMP:14572"/>
        <dbReference type="ChEBI" id="CHEBI:15377"/>
        <dbReference type="ChEBI" id="CHEBI:58658"/>
        <dbReference type="ChEBI" id="CHEBI:140523"/>
        <dbReference type="EC" id="3.2.1.67"/>
    </reaction>
</comment>
<dbReference type="InterPro" id="IPR011050">
    <property type="entry name" value="Pectin_lyase_fold/virulence"/>
</dbReference>
<evidence type="ECO:0000256" key="3">
    <source>
        <dbReference type="ARBA" id="ARBA00022525"/>
    </source>
</evidence>
<dbReference type="GO" id="GO:0071555">
    <property type="term" value="P:cell wall organization"/>
    <property type="evidence" value="ECO:0007669"/>
    <property type="project" value="UniProtKB-KW"/>
</dbReference>
<dbReference type="RefSeq" id="XP_012178852.1">
    <property type="nucleotide sequence ID" value="XM_012323462.1"/>
</dbReference>
<dbReference type="STRING" id="599839.J4H1A7"/>
<dbReference type="EC" id="3.2.1.67" evidence="13"/>
<keyword evidence="3" id="KW-0964">Secreted</keyword>
<keyword evidence="6" id="KW-1015">Disulfide bond</keyword>
<dbReference type="GO" id="GO:0047911">
    <property type="term" value="F:galacturan 1,4-alpha-galacturonidase activity"/>
    <property type="evidence" value="ECO:0007669"/>
    <property type="project" value="UniProtKB-EC"/>
</dbReference>
<evidence type="ECO:0000256" key="2">
    <source>
        <dbReference type="ARBA" id="ARBA00008834"/>
    </source>
</evidence>
<evidence type="ECO:0000256" key="12">
    <source>
        <dbReference type="ARBA" id="ARBA00037312"/>
    </source>
</evidence>
<evidence type="ECO:0000256" key="13">
    <source>
        <dbReference type="ARBA" id="ARBA00038933"/>
    </source>
</evidence>
<evidence type="ECO:0000313" key="19">
    <source>
        <dbReference type="Proteomes" id="UP000006352"/>
    </source>
</evidence>
<dbReference type="SUPFAM" id="SSF51126">
    <property type="entry name" value="Pectin lyase-like"/>
    <property type="match status" value="1"/>
</dbReference>
<feature type="chain" id="PRO_5003778276" description="galacturonan 1,4-alpha-galacturonidase" evidence="17">
    <location>
        <begin position="17"/>
        <end position="438"/>
    </location>
</feature>
<accession>J4H1A7</accession>
<dbReference type="GO" id="GO:0000272">
    <property type="term" value="P:polysaccharide catabolic process"/>
    <property type="evidence" value="ECO:0007669"/>
    <property type="project" value="UniProtKB-KW"/>
</dbReference>
<evidence type="ECO:0000256" key="10">
    <source>
        <dbReference type="ARBA" id="ARBA00023316"/>
    </source>
</evidence>